<evidence type="ECO:0000256" key="1">
    <source>
        <dbReference type="SAM" id="MobiDB-lite"/>
    </source>
</evidence>
<gene>
    <name evidence="3" type="ORF">JXQ802_LOCUS40586</name>
    <name evidence="2" type="ORF">PYM288_LOCUS19283</name>
</gene>
<feature type="compositionally biased region" description="Polar residues" evidence="1">
    <location>
        <begin position="75"/>
        <end position="94"/>
    </location>
</feature>
<evidence type="ECO:0000313" key="5">
    <source>
        <dbReference type="Proteomes" id="UP000663870"/>
    </source>
</evidence>
<evidence type="ECO:0000313" key="2">
    <source>
        <dbReference type="EMBL" id="CAF1093157.1"/>
    </source>
</evidence>
<feature type="region of interest" description="Disordered" evidence="1">
    <location>
        <begin position="75"/>
        <end position="105"/>
    </location>
</feature>
<sequence>MSSSIKRAFKDSTNEKKRIKDDSAIDLYFDIEELKHDKSQSSYSKSILSESLMDNDSMFDDDVFENKQNFILSLSKTSQNRSRQRLNGTSTYQTKENQNNQKSKSIKKETIIIDQTLNQLREEQARIDAHSLSIIAK</sequence>
<proteinExistence type="predicted"/>
<dbReference type="Proteomes" id="UP000663870">
    <property type="component" value="Unassembled WGS sequence"/>
</dbReference>
<dbReference type="EMBL" id="CAJNOH010000635">
    <property type="protein sequence ID" value="CAF1093157.1"/>
    <property type="molecule type" value="Genomic_DNA"/>
</dbReference>
<dbReference type="AlphaFoldDB" id="A0A814NLM3"/>
<comment type="caution">
    <text evidence="2">The sequence shown here is derived from an EMBL/GenBank/DDBJ whole genome shotgun (WGS) entry which is preliminary data.</text>
</comment>
<protein>
    <submittedName>
        <fullName evidence="2">Uncharacterized protein</fullName>
    </submittedName>
</protein>
<dbReference type="Proteomes" id="UP000663854">
    <property type="component" value="Unassembled WGS sequence"/>
</dbReference>
<name>A0A814NLM3_9BILA</name>
<accession>A0A814NLM3</accession>
<reference evidence="2" key="1">
    <citation type="submission" date="2021-02" db="EMBL/GenBank/DDBJ databases">
        <authorList>
            <person name="Nowell W R."/>
        </authorList>
    </citation>
    <scope>NUCLEOTIDE SEQUENCE</scope>
</reference>
<evidence type="ECO:0000313" key="3">
    <source>
        <dbReference type="EMBL" id="CAF1503875.1"/>
    </source>
</evidence>
<organism evidence="2 4">
    <name type="scientific">Rotaria sordida</name>
    <dbReference type="NCBI Taxonomy" id="392033"/>
    <lineage>
        <taxon>Eukaryota</taxon>
        <taxon>Metazoa</taxon>
        <taxon>Spiralia</taxon>
        <taxon>Gnathifera</taxon>
        <taxon>Rotifera</taxon>
        <taxon>Eurotatoria</taxon>
        <taxon>Bdelloidea</taxon>
        <taxon>Philodinida</taxon>
        <taxon>Philodinidae</taxon>
        <taxon>Rotaria</taxon>
    </lineage>
</organism>
<evidence type="ECO:0000313" key="4">
    <source>
        <dbReference type="Proteomes" id="UP000663854"/>
    </source>
</evidence>
<dbReference type="EMBL" id="CAJNOL010002474">
    <property type="protein sequence ID" value="CAF1503875.1"/>
    <property type="molecule type" value="Genomic_DNA"/>
</dbReference>
<keyword evidence="5" id="KW-1185">Reference proteome</keyword>